<keyword evidence="7" id="KW-0902">Two-component regulatory system</keyword>
<dbReference type="InterPro" id="IPR025944">
    <property type="entry name" value="Sigma_54_int_dom_CS"/>
</dbReference>
<dbReference type="SUPFAM" id="SSF46689">
    <property type="entry name" value="Homeodomain-like"/>
    <property type="match status" value="1"/>
</dbReference>
<dbReference type="PANTHER" id="PTHR32071">
    <property type="entry name" value="TRANSCRIPTIONAL REGULATORY PROTEIN"/>
    <property type="match status" value="1"/>
</dbReference>
<dbReference type="GO" id="GO:0000160">
    <property type="term" value="P:phosphorelay signal transduction system"/>
    <property type="evidence" value="ECO:0007669"/>
    <property type="project" value="UniProtKB-KW"/>
</dbReference>
<evidence type="ECO:0000259" key="13">
    <source>
        <dbReference type="PROSITE" id="PS50045"/>
    </source>
</evidence>
<dbReference type="PROSITE" id="PS00688">
    <property type="entry name" value="SIGMA54_INTERACT_3"/>
    <property type="match status" value="1"/>
</dbReference>
<dbReference type="Pfam" id="PF25601">
    <property type="entry name" value="AAA_lid_14"/>
    <property type="match status" value="1"/>
</dbReference>
<dbReference type="InterPro" id="IPR009057">
    <property type="entry name" value="Homeodomain-like_sf"/>
</dbReference>
<dbReference type="InterPro" id="IPR027417">
    <property type="entry name" value="P-loop_NTPase"/>
</dbReference>
<comment type="subcellular location">
    <subcellularLocation>
        <location evidence="1">Cytoplasm</location>
    </subcellularLocation>
</comment>
<name>A0A1J5RI87_9ZZZZ</name>
<evidence type="ECO:0000256" key="4">
    <source>
        <dbReference type="ARBA" id="ARBA00022553"/>
    </source>
</evidence>
<dbReference type="GO" id="GO:0043565">
    <property type="term" value="F:sequence-specific DNA binding"/>
    <property type="evidence" value="ECO:0007669"/>
    <property type="project" value="InterPro"/>
</dbReference>
<evidence type="ECO:0000256" key="10">
    <source>
        <dbReference type="ARBA" id="ARBA00023159"/>
    </source>
</evidence>
<evidence type="ECO:0000256" key="7">
    <source>
        <dbReference type="ARBA" id="ARBA00023012"/>
    </source>
</evidence>
<evidence type="ECO:0000256" key="11">
    <source>
        <dbReference type="ARBA" id="ARBA00023163"/>
    </source>
</evidence>
<dbReference type="PANTHER" id="PTHR32071:SF95">
    <property type="entry name" value="DNA-BINDING TRANSCRIPTIONAL REGULATOR NTRC"/>
    <property type="match status" value="1"/>
</dbReference>
<dbReference type="AlphaFoldDB" id="A0A1J5RI87"/>
<keyword evidence="5" id="KW-0547">Nucleotide-binding</keyword>
<keyword evidence="11" id="KW-0804">Transcription</keyword>
<reference evidence="14" key="1">
    <citation type="submission" date="2016-10" db="EMBL/GenBank/DDBJ databases">
        <title>Sequence of Gallionella enrichment culture.</title>
        <authorList>
            <person name="Poehlein A."/>
            <person name="Muehling M."/>
            <person name="Daniel R."/>
        </authorList>
    </citation>
    <scope>NUCLEOTIDE SEQUENCE</scope>
</reference>
<dbReference type="PROSITE" id="PS50045">
    <property type="entry name" value="SIGMA54_INTERACT_4"/>
    <property type="match status" value="1"/>
</dbReference>
<comment type="caution">
    <text evidence="14">The sequence shown here is derived from an EMBL/GenBank/DDBJ whole genome shotgun (WGS) entry which is preliminary data.</text>
</comment>
<evidence type="ECO:0000256" key="1">
    <source>
        <dbReference type="ARBA" id="ARBA00004496"/>
    </source>
</evidence>
<evidence type="ECO:0000313" key="14">
    <source>
        <dbReference type="EMBL" id="OIQ95806.1"/>
    </source>
</evidence>
<dbReference type="Gene3D" id="1.10.10.60">
    <property type="entry name" value="Homeodomain-like"/>
    <property type="match status" value="1"/>
</dbReference>
<dbReference type="GO" id="GO:0006355">
    <property type="term" value="P:regulation of DNA-templated transcription"/>
    <property type="evidence" value="ECO:0007669"/>
    <property type="project" value="InterPro"/>
</dbReference>
<feature type="region of interest" description="Disordered" evidence="12">
    <location>
        <begin position="137"/>
        <end position="159"/>
    </location>
</feature>
<dbReference type="FunFam" id="1.10.8.60:FF:000014">
    <property type="entry name" value="DNA-binding transcriptional regulator NtrC"/>
    <property type="match status" value="1"/>
</dbReference>
<evidence type="ECO:0000256" key="5">
    <source>
        <dbReference type="ARBA" id="ARBA00022741"/>
    </source>
</evidence>
<sequence>MFHRLNVIRLRLPPLRERREDIALLVRHFLQKSARELGVETKRVSDEALLVLQNHAFPGNVRELENICHWLTVMAPGLTVDAKDLPPELRQPARALPAAQPQAIQVPTMVDTSPLTIGTGTGGVVREVSDEAALSQFASGLQPSPAASLPASPPSAPTPAIEDDWEAAVARVARELLQGGQAEVMDLLTQRFERAVIGAALDVTHGRRIEAAVKLGIGRNTITRKIQDLGLDD</sequence>
<keyword evidence="2" id="KW-0963">Cytoplasm</keyword>
<dbReference type="InterPro" id="IPR002197">
    <property type="entry name" value="HTH_Fis"/>
</dbReference>
<dbReference type="GO" id="GO:0005524">
    <property type="term" value="F:ATP binding"/>
    <property type="evidence" value="ECO:0007669"/>
    <property type="project" value="UniProtKB-KW"/>
</dbReference>
<keyword evidence="10" id="KW-0010">Activator</keyword>
<accession>A0A1J5RI87</accession>
<dbReference type="GO" id="GO:0005737">
    <property type="term" value="C:cytoplasm"/>
    <property type="evidence" value="ECO:0007669"/>
    <property type="project" value="UniProtKB-SubCell"/>
</dbReference>
<dbReference type="PRINTS" id="PR01590">
    <property type="entry name" value="HTHFIS"/>
</dbReference>
<evidence type="ECO:0000256" key="8">
    <source>
        <dbReference type="ARBA" id="ARBA00023015"/>
    </source>
</evidence>
<dbReference type="EMBL" id="MLJW01000160">
    <property type="protein sequence ID" value="OIQ95806.1"/>
    <property type="molecule type" value="Genomic_DNA"/>
</dbReference>
<keyword evidence="8" id="KW-0805">Transcription regulation</keyword>
<evidence type="ECO:0000256" key="9">
    <source>
        <dbReference type="ARBA" id="ARBA00023125"/>
    </source>
</evidence>
<dbReference type="InterPro" id="IPR058031">
    <property type="entry name" value="AAA_lid_NorR"/>
</dbReference>
<keyword evidence="4" id="KW-0597">Phosphoprotein</keyword>
<evidence type="ECO:0000256" key="12">
    <source>
        <dbReference type="SAM" id="MobiDB-lite"/>
    </source>
</evidence>
<evidence type="ECO:0000256" key="3">
    <source>
        <dbReference type="ARBA" id="ARBA00022491"/>
    </source>
</evidence>
<dbReference type="Gene3D" id="1.10.8.60">
    <property type="match status" value="1"/>
</dbReference>
<protein>
    <submittedName>
        <fullName evidence="14">Nitrogen assimilation regulatory protein</fullName>
    </submittedName>
</protein>
<dbReference type="InterPro" id="IPR002078">
    <property type="entry name" value="Sigma_54_int"/>
</dbReference>
<keyword evidence="9" id="KW-0238">DNA-binding</keyword>
<gene>
    <name evidence="14" type="primary">ntrC_7</name>
    <name evidence="14" type="ORF">GALL_222650</name>
</gene>
<keyword evidence="3" id="KW-0678">Repressor</keyword>
<dbReference type="SUPFAM" id="SSF52540">
    <property type="entry name" value="P-loop containing nucleoside triphosphate hydrolases"/>
    <property type="match status" value="1"/>
</dbReference>
<dbReference type="Pfam" id="PF02954">
    <property type="entry name" value="HTH_8"/>
    <property type="match status" value="1"/>
</dbReference>
<feature type="domain" description="Sigma-54 factor interaction" evidence="13">
    <location>
        <begin position="1"/>
        <end position="73"/>
    </location>
</feature>
<evidence type="ECO:0000256" key="6">
    <source>
        <dbReference type="ARBA" id="ARBA00022840"/>
    </source>
</evidence>
<organism evidence="14">
    <name type="scientific">mine drainage metagenome</name>
    <dbReference type="NCBI Taxonomy" id="410659"/>
    <lineage>
        <taxon>unclassified sequences</taxon>
        <taxon>metagenomes</taxon>
        <taxon>ecological metagenomes</taxon>
    </lineage>
</organism>
<evidence type="ECO:0000256" key="2">
    <source>
        <dbReference type="ARBA" id="ARBA00022490"/>
    </source>
</evidence>
<proteinExistence type="predicted"/>
<keyword evidence="6" id="KW-0067">ATP-binding</keyword>